<proteinExistence type="predicted"/>
<dbReference type="Proteomes" id="UP000516437">
    <property type="component" value="Chromosome 2"/>
</dbReference>
<gene>
    <name evidence="1" type="ORF">CJ030_MR2G004070</name>
</gene>
<evidence type="ECO:0000313" key="1">
    <source>
        <dbReference type="EMBL" id="KAB1221370.1"/>
    </source>
</evidence>
<protein>
    <submittedName>
        <fullName evidence="1">Uncharacterized protein</fullName>
    </submittedName>
</protein>
<dbReference type="EMBL" id="RXIC02000020">
    <property type="protein sequence ID" value="KAB1221370.1"/>
    <property type="molecule type" value="Genomic_DNA"/>
</dbReference>
<name>A0A6A1WEU0_9ROSI</name>
<evidence type="ECO:0000313" key="2">
    <source>
        <dbReference type="Proteomes" id="UP000516437"/>
    </source>
</evidence>
<dbReference type="AlphaFoldDB" id="A0A6A1WEU0"/>
<accession>A0A6A1WEU0</accession>
<sequence>MPTSPTTRKKPLSTNTLIESDPNYYCATAHPFIISKPITNLLPFELKPLCIIWTHSKIITYGNVQAMVSQDTTAST</sequence>
<organism evidence="1 2">
    <name type="scientific">Morella rubra</name>
    <name type="common">Chinese bayberry</name>
    <dbReference type="NCBI Taxonomy" id="262757"/>
    <lineage>
        <taxon>Eukaryota</taxon>
        <taxon>Viridiplantae</taxon>
        <taxon>Streptophyta</taxon>
        <taxon>Embryophyta</taxon>
        <taxon>Tracheophyta</taxon>
        <taxon>Spermatophyta</taxon>
        <taxon>Magnoliopsida</taxon>
        <taxon>eudicotyledons</taxon>
        <taxon>Gunneridae</taxon>
        <taxon>Pentapetalae</taxon>
        <taxon>rosids</taxon>
        <taxon>fabids</taxon>
        <taxon>Fagales</taxon>
        <taxon>Myricaceae</taxon>
        <taxon>Morella</taxon>
    </lineage>
</organism>
<keyword evidence="2" id="KW-1185">Reference proteome</keyword>
<reference evidence="1 2" key="1">
    <citation type="journal article" date="2019" name="Plant Biotechnol. J.">
        <title>The red bayberry genome and genetic basis of sex determination.</title>
        <authorList>
            <person name="Jia H.M."/>
            <person name="Jia H.J."/>
            <person name="Cai Q.L."/>
            <person name="Wang Y."/>
            <person name="Zhao H.B."/>
            <person name="Yang W.F."/>
            <person name="Wang G.Y."/>
            <person name="Li Y.H."/>
            <person name="Zhan D.L."/>
            <person name="Shen Y.T."/>
            <person name="Niu Q.F."/>
            <person name="Chang L."/>
            <person name="Qiu J."/>
            <person name="Zhao L."/>
            <person name="Xie H.B."/>
            <person name="Fu W.Y."/>
            <person name="Jin J."/>
            <person name="Li X.W."/>
            <person name="Jiao Y."/>
            <person name="Zhou C.C."/>
            <person name="Tu T."/>
            <person name="Chai C.Y."/>
            <person name="Gao J.L."/>
            <person name="Fan L.J."/>
            <person name="van de Weg E."/>
            <person name="Wang J.Y."/>
            <person name="Gao Z.S."/>
        </authorList>
    </citation>
    <scope>NUCLEOTIDE SEQUENCE [LARGE SCALE GENOMIC DNA]</scope>
    <source>
        <tissue evidence="1">Leaves</tissue>
    </source>
</reference>
<comment type="caution">
    <text evidence="1">The sequence shown here is derived from an EMBL/GenBank/DDBJ whole genome shotgun (WGS) entry which is preliminary data.</text>
</comment>